<name>A0AAD6RH25_9ROSI</name>
<evidence type="ECO:0000313" key="1">
    <source>
        <dbReference type="EMBL" id="KAJ7008893.1"/>
    </source>
</evidence>
<organism evidence="1 2">
    <name type="scientific">Populus alba x Populus x berolinensis</name>
    <dbReference type="NCBI Taxonomy" id="444605"/>
    <lineage>
        <taxon>Eukaryota</taxon>
        <taxon>Viridiplantae</taxon>
        <taxon>Streptophyta</taxon>
        <taxon>Embryophyta</taxon>
        <taxon>Tracheophyta</taxon>
        <taxon>Spermatophyta</taxon>
        <taxon>Magnoliopsida</taxon>
        <taxon>eudicotyledons</taxon>
        <taxon>Gunneridae</taxon>
        <taxon>Pentapetalae</taxon>
        <taxon>rosids</taxon>
        <taxon>fabids</taxon>
        <taxon>Malpighiales</taxon>
        <taxon>Salicaceae</taxon>
        <taxon>Saliceae</taxon>
        <taxon>Populus</taxon>
    </lineage>
</organism>
<keyword evidence="2" id="KW-1185">Reference proteome</keyword>
<sequence>MNKIRSQAVLAENEGLGKGRSESSSTFATLVLWYNAQGTWP</sequence>
<evidence type="ECO:0000313" key="2">
    <source>
        <dbReference type="Proteomes" id="UP001164929"/>
    </source>
</evidence>
<dbReference type="Proteomes" id="UP001164929">
    <property type="component" value="Chromosome 2"/>
</dbReference>
<protein>
    <submittedName>
        <fullName evidence="1">Uncharacterized protein</fullName>
    </submittedName>
</protein>
<proteinExistence type="predicted"/>
<reference evidence="1" key="1">
    <citation type="journal article" date="2023" name="Mol. Ecol. Resour.">
        <title>Chromosome-level genome assembly of a triploid poplar Populus alba 'Berolinensis'.</title>
        <authorList>
            <person name="Chen S."/>
            <person name="Yu Y."/>
            <person name="Wang X."/>
            <person name="Wang S."/>
            <person name="Zhang T."/>
            <person name="Zhou Y."/>
            <person name="He R."/>
            <person name="Meng N."/>
            <person name="Wang Y."/>
            <person name="Liu W."/>
            <person name="Liu Z."/>
            <person name="Liu J."/>
            <person name="Guo Q."/>
            <person name="Huang H."/>
            <person name="Sederoff R.R."/>
            <person name="Wang G."/>
            <person name="Qu G."/>
            <person name="Chen S."/>
        </authorList>
    </citation>
    <scope>NUCLEOTIDE SEQUENCE</scope>
    <source>
        <strain evidence="1">SC-2020</strain>
    </source>
</reference>
<accession>A0AAD6RH25</accession>
<gene>
    <name evidence="1" type="ORF">NC653_007528</name>
</gene>
<comment type="caution">
    <text evidence="1">The sequence shown here is derived from an EMBL/GenBank/DDBJ whole genome shotgun (WGS) entry which is preliminary data.</text>
</comment>
<dbReference type="AlphaFoldDB" id="A0AAD6RH25"/>
<dbReference type="EMBL" id="JAQIZT010000002">
    <property type="protein sequence ID" value="KAJ7008893.1"/>
    <property type="molecule type" value="Genomic_DNA"/>
</dbReference>